<accession>A0A841H1M2</accession>
<dbReference type="RefSeq" id="WP_170035364.1">
    <property type="nucleotide sequence ID" value="NZ_JABDTL010000001.1"/>
</dbReference>
<dbReference type="EMBL" id="JACHIA010000011">
    <property type="protein sequence ID" value="MBB6071917.1"/>
    <property type="molecule type" value="Genomic_DNA"/>
</dbReference>
<name>A0A841H1M2_9BACT</name>
<sequence>MYFPVIHSARFDILALAGIGAEIRSSGTVIPVLIPVAKNEDGLRRLLRRYTRSGQPFCFVVNPICCRQLMPPDAVNRVMNDVLAENRVFHPTMMLNAATTRAEVDVFCERFPEDEMAFFHLDELRDAAALETVAARGRWHLLEPQRRAYVRRFAADTRVLIEDPFRKVKNADYPEDESFSDTYAEFSNDGFAGFGDYQIVGRDYSPGGFTPRAVALHLTYTASDGAVRARHFVSDTVTAAPEVPGRFLEVLEELVDWAGEDERDLEFSKAVAEYRALLQAESYPGLGTPKRLGIQHHIELMMSLL</sequence>
<gene>
    <name evidence="1" type="ORF">HNQ61_003577</name>
</gene>
<dbReference type="InterPro" id="IPR047727">
    <property type="entry name" value="Sce7725-like"/>
</dbReference>
<protein>
    <recommendedName>
        <fullName evidence="3">Sce7725 family protein</fullName>
    </recommendedName>
</protein>
<evidence type="ECO:0000313" key="2">
    <source>
        <dbReference type="Proteomes" id="UP000582837"/>
    </source>
</evidence>
<reference evidence="1 2" key="1">
    <citation type="submission" date="2020-08" db="EMBL/GenBank/DDBJ databases">
        <title>Genomic Encyclopedia of Type Strains, Phase IV (KMG-IV): sequencing the most valuable type-strain genomes for metagenomic binning, comparative biology and taxonomic classification.</title>
        <authorList>
            <person name="Goeker M."/>
        </authorList>
    </citation>
    <scope>NUCLEOTIDE SEQUENCE [LARGE SCALE GENOMIC DNA]</scope>
    <source>
        <strain evidence="1 2">DSM 29007</strain>
    </source>
</reference>
<organism evidence="1 2">
    <name type="scientific">Longimicrobium terrae</name>
    <dbReference type="NCBI Taxonomy" id="1639882"/>
    <lineage>
        <taxon>Bacteria</taxon>
        <taxon>Pseudomonadati</taxon>
        <taxon>Gemmatimonadota</taxon>
        <taxon>Longimicrobiia</taxon>
        <taxon>Longimicrobiales</taxon>
        <taxon>Longimicrobiaceae</taxon>
        <taxon>Longimicrobium</taxon>
    </lineage>
</organism>
<evidence type="ECO:0008006" key="3">
    <source>
        <dbReference type="Google" id="ProtNLM"/>
    </source>
</evidence>
<dbReference type="NCBIfam" id="NF033831">
    <property type="entry name" value="sce7725_fam"/>
    <property type="match status" value="1"/>
</dbReference>
<proteinExistence type="predicted"/>
<dbReference type="Proteomes" id="UP000582837">
    <property type="component" value="Unassembled WGS sequence"/>
</dbReference>
<dbReference type="AlphaFoldDB" id="A0A841H1M2"/>
<comment type="caution">
    <text evidence="1">The sequence shown here is derived from an EMBL/GenBank/DDBJ whole genome shotgun (WGS) entry which is preliminary data.</text>
</comment>
<evidence type="ECO:0000313" key="1">
    <source>
        <dbReference type="EMBL" id="MBB6071917.1"/>
    </source>
</evidence>
<keyword evidence="2" id="KW-1185">Reference proteome</keyword>